<protein>
    <submittedName>
        <fullName evidence="1">Uncharacterized protein</fullName>
    </submittedName>
</protein>
<evidence type="ECO:0000313" key="1">
    <source>
        <dbReference type="EMBL" id="XCN72258.1"/>
    </source>
</evidence>
<dbReference type="KEGG" id="eaj:Q3M24_18430"/>
<dbReference type="AlphaFoldDB" id="A0AAU8LRW2"/>
<dbReference type="EMBL" id="CP159373">
    <property type="protein sequence ID" value="XCN72258.1"/>
    <property type="molecule type" value="Genomic_DNA"/>
</dbReference>
<reference evidence="1" key="1">
    <citation type="journal article" date="2024" name="Syst. Appl. Microbiol.">
        <title>First single-strain enrichments of Electrothrix cable bacteria, description of E. aestuarii sp. nov. and E. rattekaaiensis sp. nov., and proposal of a cable bacteria taxonomy following the rules of the SeqCode.</title>
        <authorList>
            <person name="Plum-Jensen L.E."/>
            <person name="Schramm A."/>
            <person name="Marshall I.P.G."/>
        </authorList>
    </citation>
    <scope>NUCLEOTIDE SEQUENCE</scope>
    <source>
        <strain evidence="1">Rat1</strain>
    </source>
</reference>
<sequence length="230" mass="27289">MEGENLWAAICLKQRNFFSRFYDTPLLHIGECNPSLAKACLDDFSVFEVLSNLKDPVLQKIDSYLVALHKKSHIERMQVSYTRAKLAPLPKEKIDPLVIVNPYTRGLKKLMLAFIESNIKRAEQLYQEAAEHLWHIRYYHVEALYFYAKFLQQYEADNFSEVYQRGLKLAKKHHYRFLQYRFEELANPTGKPYDARNYPLPDNQDFSEYIDFLIKQNMAIKSGKLKFVYR</sequence>
<gene>
    <name evidence="1" type="ORF">Q3M24_18430</name>
</gene>
<proteinExistence type="predicted"/>
<reference evidence="1" key="2">
    <citation type="submission" date="2024-06" db="EMBL/GenBank/DDBJ databases">
        <authorList>
            <person name="Plum-Jensen L.E."/>
            <person name="Schramm A."/>
            <person name="Marshall I.P.G."/>
        </authorList>
    </citation>
    <scope>NUCLEOTIDE SEQUENCE</scope>
    <source>
        <strain evidence="1">Rat1</strain>
    </source>
</reference>
<name>A0AAU8LRW2_9BACT</name>
<accession>A0AAU8LRW2</accession>
<organism evidence="1">
    <name type="scientific">Candidatus Electrothrix aestuarii</name>
    <dbReference type="NCBI Taxonomy" id="3062594"/>
    <lineage>
        <taxon>Bacteria</taxon>
        <taxon>Pseudomonadati</taxon>
        <taxon>Thermodesulfobacteriota</taxon>
        <taxon>Desulfobulbia</taxon>
        <taxon>Desulfobulbales</taxon>
        <taxon>Desulfobulbaceae</taxon>
        <taxon>Candidatus Electrothrix</taxon>
    </lineage>
</organism>